<dbReference type="InterPro" id="IPR006170">
    <property type="entry name" value="PBP/GOBP"/>
</dbReference>
<proteinExistence type="predicted"/>
<dbReference type="OrthoDB" id="7847042at2759"/>
<dbReference type="Gene3D" id="1.10.238.20">
    <property type="entry name" value="Pheromone/general odorant binding protein domain"/>
    <property type="match status" value="1"/>
</dbReference>
<feature type="signal peptide" evidence="1">
    <location>
        <begin position="1"/>
        <end position="25"/>
    </location>
</feature>
<evidence type="ECO:0000256" key="1">
    <source>
        <dbReference type="SAM" id="SignalP"/>
    </source>
</evidence>
<sequence>MLGENYTKPRLLWLLFLFGFQFGNSKSYHPCHFDDRVVQYIADEEANKDLKDWPLNLNLASVNKTHKCYVTCIFILKNLVSTSGEVTLDKYFDSGIIDKISFTPTLTRCRDEFSKETDLCDHVFGMLNCFRQDLLLN</sequence>
<feature type="chain" id="PRO_5002751809" evidence="1">
    <location>
        <begin position="26"/>
        <end position="137"/>
    </location>
</feature>
<keyword evidence="1" id="KW-0732">Signal</keyword>
<dbReference type="Pfam" id="PF01395">
    <property type="entry name" value="PBP_GOBP"/>
    <property type="match status" value="1"/>
</dbReference>
<dbReference type="AlphaFoldDB" id="B0M2D3"/>
<protein>
    <submittedName>
        <fullName evidence="2">Odorant-binding protein 57d2</fullName>
    </submittedName>
</protein>
<evidence type="ECO:0000313" key="2">
    <source>
        <dbReference type="EMBL" id="BAG11611.1"/>
    </source>
</evidence>
<dbReference type="EMBL" id="AB370276">
    <property type="protein sequence ID" value="BAG11611.1"/>
    <property type="molecule type" value="Genomic_DNA"/>
</dbReference>
<reference evidence="2" key="1">
    <citation type="journal article" date="2008" name="Genetics">
        <title>Rapid evolution of two odorant-binding protein genes, Obp57d and Obp57e, in the Drosophila melanogaster species group.</title>
        <authorList>
            <person name="Matsuo T."/>
        </authorList>
    </citation>
    <scope>NUCLEOTIDE SEQUENCE</scope>
    <source>
        <strain evidence="2">RGN182</strain>
    </source>
</reference>
<dbReference type="SUPFAM" id="SSF47565">
    <property type="entry name" value="Insect pheromone/odorant-binding proteins"/>
    <property type="match status" value="1"/>
</dbReference>
<dbReference type="GO" id="GO:0005549">
    <property type="term" value="F:odorant binding"/>
    <property type="evidence" value="ECO:0007669"/>
    <property type="project" value="InterPro"/>
</dbReference>
<name>B0M2D3_DROTK</name>
<accession>B0M2D3</accession>
<gene>
    <name evidence="2" type="primary">Obp57d2</name>
</gene>
<organism evidence="2">
    <name type="scientific">Drosophila takahashii</name>
    <name type="common">Fruit fly</name>
    <dbReference type="NCBI Taxonomy" id="29030"/>
    <lineage>
        <taxon>Eukaryota</taxon>
        <taxon>Metazoa</taxon>
        <taxon>Ecdysozoa</taxon>
        <taxon>Arthropoda</taxon>
        <taxon>Hexapoda</taxon>
        <taxon>Insecta</taxon>
        <taxon>Pterygota</taxon>
        <taxon>Neoptera</taxon>
        <taxon>Endopterygota</taxon>
        <taxon>Diptera</taxon>
        <taxon>Brachycera</taxon>
        <taxon>Muscomorpha</taxon>
        <taxon>Ephydroidea</taxon>
        <taxon>Drosophilidae</taxon>
        <taxon>Drosophila</taxon>
        <taxon>Sophophora</taxon>
    </lineage>
</organism>
<dbReference type="InterPro" id="IPR036728">
    <property type="entry name" value="PBP_GOBP_sf"/>
</dbReference>